<evidence type="ECO:0000256" key="3">
    <source>
        <dbReference type="ARBA" id="ARBA00012483"/>
    </source>
</evidence>
<dbReference type="PROSITE" id="PS50089">
    <property type="entry name" value="ZF_RING_2"/>
    <property type="match status" value="1"/>
</dbReference>
<dbReference type="InterPro" id="IPR001841">
    <property type="entry name" value="Znf_RING"/>
</dbReference>
<keyword evidence="6" id="KW-0227">DNA damage</keyword>
<dbReference type="InterPro" id="IPR027370">
    <property type="entry name" value="Znf-RING_euk"/>
</dbReference>
<comment type="caution">
    <text evidence="13">The sequence shown here is derived from an EMBL/GenBank/DDBJ whole genome shotgun (WGS) entry which is preliminary data.</text>
</comment>
<protein>
    <recommendedName>
        <fullName evidence="3">RING-type E3 ubiquitin transferase</fullName>
        <ecNumber evidence="3">2.3.2.27</ecNumber>
    </recommendedName>
</protein>
<keyword evidence="5" id="KW-0479">Metal-binding</keyword>
<comment type="catalytic activity">
    <reaction evidence="1">
        <text>S-ubiquitinyl-[E2 ubiquitin-conjugating enzyme]-L-cysteine + [acceptor protein]-L-lysine = [E2 ubiquitin-conjugating enzyme]-L-cysteine + N(6)-ubiquitinyl-[acceptor protein]-L-lysine.</text>
        <dbReference type="EC" id="2.3.2.27"/>
    </reaction>
</comment>
<keyword evidence="14" id="KW-1185">Reference proteome</keyword>
<evidence type="ECO:0000256" key="2">
    <source>
        <dbReference type="ARBA" id="ARBA00004123"/>
    </source>
</evidence>
<name>A0A8S4BP30_9TELE</name>
<keyword evidence="8" id="KW-0833">Ubl conjugation pathway</keyword>
<keyword evidence="9" id="KW-0862">Zinc</keyword>
<evidence type="ECO:0000256" key="11">
    <source>
        <dbReference type="PROSITE-ProRule" id="PRU00175"/>
    </source>
</evidence>
<dbReference type="SUPFAM" id="SSF57850">
    <property type="entry name" value="RING/U-box"/>
    <property type="match status" value="1"/>
</dbReference>
<dbReference type="InterPro" id="IPR051657">
    <property type="entry name" value="RNF168/RNF169_E3_ubiq-ligase"/>
</dbReference>
<keyword evidence="7 11" id="KW-0863">Zinc-finger</keyword>
<evidence type="ECO:0000256" key="6">
    <source>
        <dbReference type="ARBA" id="ARBA00022763"/>
    </source>
</evidence>
<evidence type="ECO:0000313" key="13">
    <source>
        <dbReference type="EMBL" id="CAG5977630.1"/>
    </source>
</evidence>
<dbReference type="EMBL" id="CAJRST010033334">
    <property type="protein sequence ID" value="CAG5977630.1"/>
    <property type="molecule type" value="Genomic_DNA"/>
</dbReference>
<dbReference type="Proteomes" id="UP000677803">
    <property type="component" value="Unassembled WGS sequence"/>
</dbReference>
<evidence type="ECO:0000256" key="1">
    <source>
        <dbReference type="ARBA" id="ARBA00000900"/>
    </source>
</evidence>
<evidence type="ECO:0000256" key="10">
    <source>
        <dbReference type="ARBA" id="ARBA00023242"/>
    </source>
</evidence>
<dbReference type="SMART" id="SM00184">
    <property type="entry name" value="RING"/>
    <property type="match status" value="1"/>
</dbReference>
<dbReference type="PROSITE" id="PS00518">
    <property type="entry name" value="ZF_RING_1"/>
    <property type="match status" value="1"/>
</dbReference>
<dbReference type="GO" id="GO:0005634">
    <property type="term" value="C:nucleus"/>
    <property type="evidence" value="ECO:0007669"/>
    <property type="project" value="UniProtKB-SubCell"/>
</dbReference>
<dbReference type="InterPro" id="IPR013083">
    <property type="entry name" value="Znf_RING/FYVE/PHD"/>
</dbReference>
<feature type="domain" description="RING-type" evidence="12">
    <location>
        <begin position="12"/>
        <end position="53"/>
    </location>
</feature>
<evidence type="ECO:0000256" key="4">
    <source>
        <dbReference type="ARBA" id="ARBA00022679"/>
    </source>
</evidence>
<dbReference type="PANTHER" id="PTHR23328:SF0">
    <property type="entry name" value="RING-TYPE DOMAIN-CONTAINING PROTEIN"/>
    <property type="match status" value="1"/>
</dbReference>
<dbReference type="GO" id="GO:0061630">
    <property type="term" value="F:ubiquitin protein ligase activity"/>
    <property type="evidence" value="ECO:0007669"/>
    <property type="project" value="UniProtKB-EC"/>
</dbReference>
<keyword evidence="10" id="KW-0539">Nucleus</keyword>
<accession>A0A8S4BP30</accession>
<gene>
    <name evidence="13" type="ORF">MMEN_LOCUS15900</name>
</gene>
<dbReference type="PANTHER" id="PTHR23328">
    <property type="entry name" value="RING-TYPE DOMAIN-CONTAINING PROTEIN"/>
    <property type="match status" value="1"/>
</dbReference>
<dbReference type="GO" id="GO:0031491">
    <property type="term" value="F:nucleosome binding"/>
    <property type="evidence" value="ECO:0007669"/>
    <property type="project" value="TreeGrafter"/>
</dbReference>
<dbReference type="Pfam" id="PF13445">
    <property type="entry name" value="zf-RING_UBOX"/>
    <property type="match status" value="1"/>
</dbReference>
<evidence type="ECO:0000259" key="12">
    <source>
        <dbReference type="PROSITE" id="PS50089"/>
    </source>
</evidence>
<evidence type="ECO:0000256" key="8">
    <source>
        <dbReference type="ARBA" id="ARBA00022786"/>
    </source>
</evidence>
<dbReference type="GO" id="GO:0008270">
    <property type="term" value="F:zinc ion binding"/>
    <property type="evidence" value="ECO:0007669"/>
    <property type="project" value="UniProtKB-KW"/>
</dbReference>
<dbReference type="EC" id="2.3.2.27" evidence="3"/>
<organism evidence="13 14">
    <name type="scientific">Menidia menidia</name>
    <name type="common">Atlantic silverside</name>
    <dbReference type="NCBI Taxonomy" id="238744"/>
    <lineage>
        <taxon>Eukaryota</taxon>
        <taxon>Metazoa</taxon>
        <taxon>Chordata</taxon>
        <taxon>Craniata</taxon>
        <taxon>Vertebrata</taxon>
        <taxon>Euteleostomi</taxon>
        <taxon>Actinopterygii</taxon>
        <taxon>Neopterygii</taxon>
        <taxon>Teleostei</taxon>
        <taxon>Neoteleostei</taxon>
        <taxon>Acanthomorphata</taxon>
        <taxon>Ovalentaria</taxon>
        <taxon>Atherinomorphae</taxon>
        <taxon>Atheriniformes</taxon>
        <taxon>Atherinopsidae</taxon>
        <taxon>Menidiinae</taxon>
        <taxon>Menidia</taxon>
    </lineage>
</organism>
<dbReference type="InterPro" id="IPR017907">
    <property type="entry name" value="Znf_RING_CS"/>
</dbReference>
<sequence>MASLALEEELSCPVCREVFRDPVFLPCSHSFCRDCLQRALGGFWLVERFPKVCGGMALKKDVIV</sequence>
<evidence type="ECO:0000256" key="7">
    <source>
        <dbReference type="ARBA" id="ARBA00022771"/>
    </source>
</evidence>
<dbReference type="AlphaFoldDB" id="A0A8S4BP30"/>
<dbReference type="GO" id="GO:0035861">
    <property type="term" value="C:site of double-strand break"/>
    <property type="evidence" value="ECO:0007669"/>
    <property type="project" value="TreeGrafter"/>
</dbReference>
<dbReference type="GO" id="GO:0006302">
    <property type="term" value="P:double-strand break repair"/>
    <property type="evidence" value="ECO:0007669"/>
    <property type="project" value="TreeGrafter"/>
</dbReference>
<evidence type="ECO:0000313" key="14">
    <source>
        <dbReference type="Proteomes" id="UP000677803"/>
    </source>
</evidence>
<keyword evidence="4" id="KW-0808">Transferase</keyword>
<evidence type="ECO:0000256" key="5">
    <source>
        <dbReference type="ARBA" id="ARBA00022723"/>
    </source>
</evidence>
<dbReference type="Gene3D" id="3.30.40.10">
    <property type="entry name" value="Zinc/RING finger domain, C3HC4 (zinc finger)"/>
    <property type="match status" value="1"/>
</dbReference>
<proteinExistence type="predicted"/>
<dbReference type="OrthoDB" id="654191at2759"/>
<evidence type="ECO:0000256" key="9">
    <source>
        <dbReference type="ARBA" id="ARBA00022833"/>
    </source>
</evidence>
<reference evidence="13" key="1">
    <citation type="submission" date="2021-05" db="EMBL/GenBank/DDBJ databases">
        <authorList>
            <person name="Tigano A."/>
        </authorList>
    </citation>
    <scope>NUCLEOTIDE SEQUENCE</scope>
</reference>
<comment type="subcellular location">
    <subcellularLocation>
        <location evidence="2">Nucleus</location>
    </subcellularLocation>
</comment>